<comment type="caution">
    <text evidence="1">The sequence shown here is derived from an EMBL/GenBank/DDBJ whole genome shotgun (WGS) entry which is preliminary data.</text>
</comment>
<evidence type="ECO:0000313" key="2">
    <source>
        <dbReference type="Proteomes" id="UP000769528"/>
    </source>
</evidence>
<gene>
    <name evidence="1" type="ORF">WICMUC_004416</name>
</gene>
<dbReference type="Proteomes" id="UP000769528">
    <property type="component" value="Unassembled WGS sequence"/>
</dbReference>
<evidence type="ECO:0000313" key="1">
    <source>
        <dbReference type="EMBL" id="KAH3672187.1"/>
    </source>
</evidence>
<dbReference type="PANTHER" id="PTHR28230:SF1">
    <property type="entry name" value="MITOCHONDRIAL IMPORT PROTEIN 2"/>
    <property type="match status" value="1"/>
</dbReference>
<dbReference type="GO" id="GO:0005741">
    <property type="term" value="C:mitochondrial outer membrane"/>
    <property type="evidence" value="ECO:0007669"/>
    <property type="project" value="TreeGrafter"/>
</dbReference>
<dbReference type="GO" id="GO:0045040">
    <property type="term" value="P:protein insertion into mitochondrial outer membrane"/>
    <property type="evidence" value="ECO:0007669"/>
    <property type="project" value="InterPro"/>
</dbReference>
<accession>A0A9P8PI06</accession>
<dbReference type="EMBL" id="JAEUBF010001178">
    <property type="protein sequence ID" value="KAH3672187.1"/>
    <property type="molecule type" value="Genomic_DNA"/>
</dbReference>
<proteinExistence type="predicted"/>
<organism evidence="1 2">
    <name type="scientific">Wickerhamomyces mucosus</name>
    <dbReference type="NCBI Taxonomy" id="1378264"/>
    <lineage>
        <taxon>Eukaryota</taxon>
        <taxon>Fungi</taxon>
        <taxon>Dikarya</taxon>
        <taxon>Ascomycota</taxon>
        <taxon>Saccharomycotina</taxon>
        <taxon>Saccharomycetes</taxon>
        <taxon>Phaffomycetales</taxon>
        <taxon>Wickerhamomycetaceae</taxon>
        <taxon>Wickerhamomyces</taxon>
    </lineage>
</organism>
<reference evidence="1" key="1">
    <citation type="journal article" date="2021" name="Open Biol.">
        <title>Shared evolutionary footprints suggest mitochondrial oxidative damage underlies multiple complex I losses in fungi.</title>
        <authorList>
            <person name="Schikora-Tamarit M.A."/>
            <person name="Marcet-Houben M."/>
            <person name="Nosek J."/>
            <person name="Gabaldon T."/>
        </authorList>
    </citation>
    <scope>NUCLEOTIDE SEQUENCE</scope>
    <source>
        <strain evidence="1">CBS6341</strain>
    </source>
</reference>
<sequence>MAEIIIDPSDSEGFVPQEIPLENDENINNLQFGTDQDDDSDYYDEDYDYTYDDYDSSDDETELRNAQLQWEESLSQLKTLVGFVILPLIGKVLGRRFAGYGKFHILLLICPHLLTIYC</sequence>
<name>A0A9P8PI06_9ASCO</name>
<dbReference type="GO" id="GO:0070096">
    <property type="term" value="P:mitochondrial outer membrane translocase complex assembly"/>
    <property type="evidence" value="ECO:0007669"/>
    <property type="project" value="InterPro"/>
</dbReference>
<reference evidence="1" key="2">
    <citation type="submission" date="2021-01" db="EMBL/GenBank/DDBJ databases">
        <authorList>
            <person name="Schikora-Tamarit M.A."/>
        </authorList>
    </citation>
    <scope>NUCLEOTIDE SEQUENCE</scope>
    <source>
        <strain evidence="1">CBS6341</strain>
    </source>
</reference>
<dbReference type="InterPro" id="IPR037652">
    <property type="entry name" value="Mim2"/>
</dbReference>
<dbReference type="OrthoDB" id="5555533at2759"/>
<protein>
    <submittedName>
        <fullName evidence="1">Uncharacterized protein</fullName>
    </submittedName>
</protein>
<dbReference type="PANTHER" id="PTHR28230">
    <property type="entry name" value="CHROMOSOME 1, WHOLE GENOME SHOTGUN SEQUENCE"/>
    <property type="match status" value="1"/>
</dbReference>
<dbReference type="AlphaFoldDB" id="A0A9P8PI06"/>
<keyword evidence="2" id="KW-1185">Reference proteome</keyword>
<dbReference type="Pfam" id="PF19117">
    <property type="entry name" value="Mim2"/>
    <property type="match status" value="1"/>
</dbReference>